<keyword evidence="1" id="KW-1133">Transmembrane helix</keyword>
<dbReference type="RefSeq" id="WP_275544259.1">
    <property type="nucleotide sequence ID" value="NZ_HG992338.1"/>
</dbReference>
<dbReference type="GeneID" id="95583713"/>
<dbReference type="EMBL" id="HG992338">
    <property type="protein sequence ID" value="CAE6814917.1"/>
    <property type="molecule type" value="Genomic_DNA"/>
</dbReference>
<dbReference type="Proteomes" id="UP000835287">
    <property type="component" value="Chromosome"/>
</dbReference>
<accession>A0ABN7MRV2</accession>
<evidence type="ECO:0000313" key="3">
    <source>
        <dbReference type="Proteomes" id="UP000835287"/>
    </source>
</evidence>
<protein>
    <submittedName>
        <fullName evidence="2">Uncharacterized protein</fullName>
    </submittedName>
</protein>
<organism evidence="2 3">
    <name type="scientific">Xanthomonas arboricola pv. corylina</name>
    <dbReference type="NCBI Taxonomy" id="487821"/>
    <lineage>
        <taxon>Bacteria</taxon>
        <taxon>Pseudomonadati</taxon>
        <taxon>Pseudomonadota</taxon>
        <taxon>Gammaproteobacteria</taxon>
        <taxon>Lysobacterales</taxon>
        <taxon>Lysobacteraceae</taxon>
        <taxon>Xanthomonas</taxon>
    </lineage>
</organism>
<sequence length="40" mass="4303">MYIFADAYEYSVDNVGNLLLTLGGFSVVSYVVANVAGWLA</sequence>
<name>A0ABN7MRV2_9XANT</name>
<keyword evidence="1" id="KW-0812">Transmembrane</keyword>
<feature type="transmembrane region" description="Helical" evidence="1">
    <location>
        <begin position="18"/>
        <end position="39"/>
    </location>
</feature>
<gene>
    <name evidence="2" type="ORF">XAC301_32230</name>
</gene>
<proteinExistence type="predicted"/>
<keyword evidence="1" id="KW-0472">Membrane</keyword>
<evidence type="ECO:0000256" key="1">
    <source>
        <dbReference type="SAM" id="Phobius"/>
    </source>
</evidence>
<evidence type="ECO:0000313" key="2">
    <source>
        <dbReference type="EMBL" id="CAE6814945.1"/>
    </source>
</evidence>
<dbReference type="EMBL" id="HG992338">
    <property type="protein sequence ID" value="CAE6814945.1"/>
    <property type="molecule type" value="Genomic_DNA"/>
</dbReference>
<reference evidence="2 3" key="1">
    <citation type="submission" date="2021-02" db="EMBL/GenBank/DDBJ databases">
        <authorList>
            <person name="Pothier F. J."/>
        </authorList>
    </citation>
    <scope>NUCLEOTIDE SEQUENCE [LARGE SCALE GENOMIC DNA]</scope>
    <source>
        <strain evidence="2 3">301</strain>
    </source>
</reference>
<keyword evidence="3" id="KW-1185">Reference proteome</keyword>